<feature type="transmembrane region" description="Helical" evidence="7">
    <location>
        <begin position="108"/>
        <end position="126"/>
    </location>
</feature>
<dbReference type="AlphaFoldDB" id="A0A383B8D0"/>
<feature type="non-terminal residue" evidence="9">
    <location>
        <position position="247"/>
    </location>
</feature>
<evidence type="ECO:0000256" key="2">
    <source>
        <dbReference type="ARBA" id="ARBA00010442"/>
    </source>
</evidence>
<keyword evidence="3" id="KW-1003">Cell membrane</keyword>
<evidence type="ECO:0000256" key="7">
    <source>
        <dbReference type="SAM" id="Phobius"/>
    </source>
</evidence>
<evidence type="ECO:0000256" key="6">
    <source>
        <dbReference type="ARBA" id="ARBA00023136"/>
    </source>
</evidence>
<evidence type="ECO:0000313" key="9">
    <source>
        <dbReference type="EMBL" id="SVE16377.1"/>
    </source>
</evidence>
<dbReference type="InterPro" id="IPR050790">
    <property type="entry name" value="ExbB/TolQ_transport"/>
</dbReference>
<evidence type="ECO:0000256" key="4">
    <source>
        <dbReference type="ARBA" id="ARBA00022692"/>
    </source>
</evidence>
<reference evidence="9" key="1">
    <citation type="submission" date="2018-05" db="EMBL/GenBank/DDBJ databases">
        <authorList>
            <person name="Lanie J.A."/>
            <person name="Ng W.-L."/>
            <person name="Kazmierczak K.M."/>
            <person name="Andrzejewski T.M."/>
            <person name="Davidsen T.M."/>
            <person name="Wayne K.J."/>
            <person name="Tettelin H."/>
            <person name="Glass J.I."/>
            <person name="Rusch D."/>
            <person name="Podicherti R."/>
            <person name="Tsui H.-C.T."/>
            <person name="Winkler M.E."/>
        </authorList>
    </citation>
    <scope>NUCLEOTIDE SEQUENCE</scope>
</reference>
<gene>
    <name evidence="9" type="ORF">METZ01_LOCUS469231</name>
</gene>
<accession>A0A383B8D0</accession>
<dbReference type="Pfam" id="PF01618">
    <property type="entry name" value="MotA_ExbB"/>
    <property type="match status" value="1"/>
</dbReference>
<dbReference type="EMBL" id="UINC01198428">
    <property type="protein sequence ID" value="SVE16377.1"/>
    <property type="molecule type" value="Genomic_DNA"/>
</dbReference>
<evidence type="ECO:0000259" key="8">
    <source>
        <dbReference type="Pfam" id="PF01618"/>
    </source>
</evidence>
<dbReference type="GO" id="GO:0017038">
    <property type="term" value="P:protein import"/>
    <property type="evidence" value="ECO:0007669"/>
    <property type="project" value="TreeGrafter"/>
</dbReference>
<dbReference type="InterPro" id="IPR002898">
    <property type="entry name" value="MotA_ExbB_proton_chnl"/>
</dbReference>
<dbReference type="GO" id="GO:0005886">
    <property type="term" value="C:plasma membrane"/>
    <property type="evidence" value="ECO:0007669"/>
    <property type="project" value="UniProtKB-SubCell"/>
</dbReference>
<feature type="domain" description="MotA/TolQ/ExbB proton channel" evidence="8">
    <location>
        <begin position="71"/>
        <end position="191"/>
    </location>
</feature>
<dbReference type="PANTHER" id="PTHR30625">
    <property type="entry name" value="PROTEIN TOLQ"/>
    <property type="match status" value="1"/>
</dbReference>
<protein>
    <recommendedName>
        <fullName evidence="8">MotA/TolQ/ExbB proton channel domain-containing protein</fullName>
    </recommendedName>
</protein>
<comment type="subcellular location">
    <subcellularLocation>
        <location evidence="1">Cell membrane</location>
        <topology evidence="1">Multi-pass membrane protein</topology>
    </subcellularLocation>
</comment>
<sequence length="247" mass="27735">VLTYLACWSFAILWFKRRKLVNQLNVMQFKLLPEEISNDIRVENLPHFDAHVKRLGFDPKESFLVTRILRGLEHFGVRRNHSETADMLKSQSEIDATMIDSSYVIVKVFIWAIPILGFIGTVLGISDAVSSFGGDMGAAADIEVIKEKLGQVTGGLSEAFDTTLVSLVFSLFVMFPTSMMQKNEEDLLNKVDEYCNEYFLKRLRESGGHGVTVGDAGESAALLQRIENLQAYLVQVQESQAYVAEQM</sequence>
<evidence type="ECO:0000256" key="5">
    <source>
        <dbReference type="ARBA" id="ARBA00022989"/>
    </source>
</evidence>
<evidence type="ECO:0000256" key="1">
    <source>
        <dbReference type="ARBA" id="ARBA00004651"/>
    </source>
</evidence>
<keyword evidence="6 7" id="KW-0472">Membrane</keyword>
<keyword evidence="4 7" id="KW-0812">Transmembrane</keyword>
<organism evidence="9">
    <name type="scientific">marine metagenome</name>
    <dbReference type="NCBI Taxonomy" id="408172"/>
    <lineage>
        <taxon>unclassified sequences</taxon>
        <taxon>metagenomes</taxon>
        <taxon>ecological metagenomes</taxon>
    </lineage>
</organism>
<dbReference type="PANTHER" id="PTHR30625:SF11">
    <property type="entry name" value="MOTA_TOLQ_EXBB PROTON CHANNEL DOMAIN-CONTAINING PROTEIN"/>
    <property type="match status" value="1"/>
</dbReference>
<proteinExistence type="inferred from homology"/>
<comment type="similarity">
    <text evidence="2">Belongs to the ExbB/TolQ family.</text>
</comment>
<name>A0A383B8D0_9ZZZZ</name>
<feature type="transmembrane region" description="Helical" evidence="7">
    <location>
        <begin position="163"/>
        <end position="180"/>
    </location>
</feature>
<feature type="non-terminal residue" evidence="9">
    <location>
        <position position="1"/>
    </location>
</feature>
<keyword evidence="5 7" id="KW-1133">Transmembrane helix</keyword>
<evidence type="ECO:0000256" key="3">
    <source>
        <dbReference type="ARBA" id="ARBA00022475"/>
    </source>
</evidence>